<dbReference type="GO" id="GO:0000724">
    <property type="term" value="P:double-strand break repair via homologous recombination"/>
    <property type="evidence" value="ECO:0007669"/>
    <property type="project" value="TreeGrafter"/>
</dbReference>
<dbReference type="GeneID" id="34525369"/>
<feature type="region of interest" description="Disordered" evidence="1">
    <location>
        <begin position="152"/>
        <end position="175"/>
    </location>
</feature>
<dbReference type="GO" id="GO:0031297">
    <property type="term" value="P:replication fork processing"/>
    <property type="evidence" value="ECO:0007669"/>
    <property type="project" value="InterPro"/>
</dbReference>
<dbReference type="InterPro" id="IPR019021">
    <property type="entry name" value="Mms22"/>
</dbReference>
<dbReference type="EMBL" id="HE978316">
    <property type="protein sequence ID" value="CCK69689.1"/>
    <property type="molecule type" value="Genomic_DNA"/>
</dbReference>
<proteinExistence type="predicted"/>
<dbReference type="RefSeq" id="XP_022463935.1">
    <property type="nucleotide sequence ID" value="XM_022607327.1"/>
</dbReference>
<dbReference type="STRING" id="1071383.J7S563"/>
<keyword evidence="3" id="KW-1185">Reference proteome</keyword>
<sequence>MDWENVWELTAPDSQTDDEHETVIHDFSWELEHTSGGEPAVLFSDVGGNISTTEDRHVSEDEVTPDNMDIDQDVSADPIEAGSRLRWSLRKRTAIQKLPYSLDRIKHKQLLEGFDVSAFDSVSNQVELPRTEPLRQYSANDYYTDDSYSMDSSLIDEEHDGSNEHGDFTPNLAVGVDSEDDIDESAQLNDTSENDDEIIFRGRKISVKRGYKGILPKMAWQKELSMKSGSTIKARNIHHLPSSKKGIGTKKKRHIINPQDHSLMNEMIVADDETKDLDNFVYNVGLFEKNKIMENEAEKANDYFKERYNEGYLSGNSANSDLVVLGETETGIKNNDASRNKYSPPHKSNFNNFDAEQKYQGRTQLYPSSDEEVNVLERLGSAPEENRGLIDYMLDRTKKNNSTHPKTNANRQDRRLSKITKAVKGKLFGSKARRSTQYASRNTPAKAVQIYRKRIFRPAEGPATTPVVELVRADTGIFEKSKSKSRKPTQYASNRNTRTYNTVVEALGERFGATSRKITREASELDRAMDEPLLEPEGMVILKKIVDKTKFDPPDTITIKLLDKVFTLSRLNRNDIGPELERVFSFIIERGATDNELKDMCESLSQFMFLLDISVLREIIEKFHSEFRAKVNQLRDKAKPIHFYVIAVLLLILLEISRYSTVTASLRSSMEVTIFDHVTSFYRFLSICYKTVLRGDRDLLRRCYRTLQIVVGELGGADKLWDFLEKQTFSPRICLSLVKTYPSNVSRWSVMRLSQKYDDMVWGMKFVKYCSQVLRWEIDDALILKFDQIFKKRRYADFHEEQSLDSIPSKSHAELPVVCTVFAKYLVLLKNKDLSASFMERITPLGEISKNNPISVIVNRFSILVVLASKSRLNFERRFDIMVTQIISDNVVGGWPTSFLERTVKSILETTISLFLNNIEKNFHFKAKVLPLVYTGLVRGNPTVTSIWFGFLQKISLTLHLAGNKNNDFLKELHKCFISMLGEEDQFQASKCLSKIFLNNLDTLGTEWVQSSLFQTVKQKAQTSVQWVDDYWTICSFLVEKNVFSWWLLSMYNGLDKVDEVKFYFYSKLLGACDEDCYINIKESMFRLLVNQLFDENAETFYKFVEQLLRRECGLMFETCRNEVKSNPLPILKRIYKVLETSGYEDLVLLLFSKTELQFRNAIFSQADMLSLIKFLNKHLFDILKKSEQFIYLQNEFGISEMDKDLNGFREHVNSLESTREKVSYFEQVFISVGDVNAVVSLLVSLVDSSGIRDLYEIFFYLILGHCQKSTDSEAMSRAKLYFVSVYLTAINVGNGLKSYQLNEEQLASLFKIHRFICYYWRIPDYPDTGLKAMEECLIFQYRMLCASSGFSENKHLVEYSKIFLDQYRKPTVDTVIDELQEEISSTIEDILLKNLDHVSKYPLEESNRKLTLKLMDKVSKFTNIFIDC</sequence>
<organism evidence="2 3">
    <name type="scientific">Huiozyma naganishii (strain ATCC MYA-139 / BCRC 22969 / CBS 8797 / KCTC 17520 / NBRC 10181 / NCYC 3082 / Yp74L-3)</name>
    <name type="common">Yeast</name>
    <name type="synonym">Kazachstania naganishii</name>
    <dbReference type="NCBI Taxonomy" id="1071383"/>
    <lineage>
        <taxon>Eukaryota</taxon>
        <taxon>Fungi</taxon>
        <taxon>Dikarya</taxon>
        <taxon>Ascomycota</taxon>
        <taxon>Saccharomycotina</taxon>
        <taxon>Saccharomycetes</taxon>
        <taxon>Saccharomycetales</taxon>
        <taxon>Saccharomycetaceae</taxon>
        <taxon>Huiozyma</taxon>
    </lineage>
</organism>
<evidence type="ECO:0000313" key="2">
    <source>
        <dbReference type="EMBL" id="CCK69689.1"/>
    </source>
</evidence>
<dbReference type="Proteomes" id="UP000006310">
    <property type="component" value="Chromosome 3"/>
</dbReference>
<dbReference type="eggNOG" id="ENOG502R0S3">
    <property type="taxonomic scope" value="Eukaryota"/>
</dbReference>
<evidence type="ECO:0000313" key="3">
    <source>
        <dbReference type="Proteomes" id="UP000006310"/>
    </source>
</evidence>
<reference evidence="2 3" key="1">
    <citation type="journal article" date="2011" name="Proc. Natl. Acad. Sci. U.S.A.">
        <title>Evolutionary erosion of yeast sex chromosomes by mating-type switching accidents.</title>
        <authorList>
            <person name="Gordon J.L."/>
            <person name="Armisen D."/>
            <person name="Proux-Wera E."/>
            <person name="Oheigeartaigh S.S."/>
            <person name="Byrne K.P."/>
            <person name="Wolfe K.H."/>
        </authorList>
    </citation>
    <scope>NUCLEOTIDE SEQUENCE [LARGE SCALE GENOMIC DNA]</scope>
    <source>
        <strain evidence="3">ATCC MYA-139 / BCRC 22969 / CBS 8797 / CCRC 22969 / KCTC 17520 / NBRC 10181 / NCYC 3082</strain>
    </source>
</reference>
<reference evidence="3" key="2">
    <citation type="submission" date="2012-08" db="EMBL/GenBank/DDBJ databases">
        <title>Genome sequence of Kazachstania naganishii.</title>
        <authorList>
            <person name="Gordon J.L."/>
            <person name="Armisen D."/>
            <person name="Proux-Wera E."/>
            <person name="OhEigeartaigh S.S."/>
            <person name="Byrne K.P."/>
            <person name="Wolfe K.H."/>
        </authorList>
    </citation>
    <scope>NUCLEOTIDE SEQUENCE [LARGE SCALE GENOMIC DNA]</scope>
    <source>
        <strain evidence="3">ATCC MYA-139 / BCRC 22969 / CBS 8797 / CCRC 22969 / KCTC 17520 / NBRC 10181 / NCYC 3082</strain>
    </source>
</reference>
<dbReference type="OMA" id="IHFYQIA"/>
<dbReference type="PANTHER" id="PTHR28122:SF1">
    <property type="entry name" value="E3 UBIQUITIN-PROTEIN LIGASE SUBSTRATE RECEPTOR MMS22"/>
    <property type="match status" value="1"/>
</dbReference>
<dbReference type="HOGENOM" id="CLU_251473_0_0_1"/>
<dbReference type="OrthoDB" id="4068315at2759"/>
<accession>J7S563</accession>
<evidence type="ECO:0000256" key="1">
    <source>
        <dbReference type="SAM" id="MobiDB-lite"/>
    </source>
</evidence>
<dbReference type="GO" id="GO:0005634">
    <property type="term" value="C:nucleus"/>
    <property type="evidence" value="ECO:0007669"/>
    <property type="project" value="InterPro"/>
</dbReference>
<dbReference type="KEGG" id="kng:KNAG_0C05910"/>
<gene>
    <name evidence="2" type="primary">KNAG0C05910</name>
    <name evidence="2" type="ordered locus">KNAG_0C05910</name>
</gene>
<dbReference type="GO" id="GO:0035361">
    <property type="term" value="C:Cul8-RING ubiquitin ligase complex"/>
    <property type="evidence" value="ECO:0007669"/>
    <property type="project" value="TreeGrafter"/>
</dbReference>
<dbReference type="PANTHER" id="PTHR28122">
    <property type="entry name" value="E3 UBIQUITIN-PROTEIN LIGASE SUBSTRATE RECEPTOR MMS22"/>
    <property type="match status" value="1"/>
</dbReference>
<name>J7S563_HUIN7</name>
<protein>
    <submittedName>
        <fullName evidence="2">Uncharacterized protein</fullName>
    </submittedName>
</protein>